<feature type="domain" description="N-acetyltransferase" evidence="7">
    <location>
        <begin position="50"/>
        <end position="197"/>
    </location>
</feature>
<comment type="pathway">
    <text evidence="1 6">Nucleotide-sugar biosynthesis; UDP-N-acetyl-alpha-D-glucosamine biosynthesis; N-acetyl-alpha-D-glucosamine 1-phosphate from alpha-D-glucosamine 6-phosphate (route I): step 1/2.</text>
</comment>
<reference evidence="8" key="1">
    <citation type="submission" date="2015-09" db="EMBL/GenBank/DDBJ databases">
        <title>Scylla olivacea transcriptome.</title>
        <authorList>
            <person name="Ikhwanuddin M."/>
        </authorList>
    </citation>
    <scope>NUCLEOTIDE SEQUENCE</scope>
</reference>
<evidence type="ECO:0000256" key="5">
    <source>
        <dbReference type="ARBA" id="ARBA00048964"/>
    </source>
</evidence>
<dbReference type="Pfam" id="PF00583">
    <property type="entry name" value="Acetyltransf_1"/>
    <property type="match status" value="1"/>
</dbReference>
<dbReference type="PROSITE" id="PS51186">
    <property type="entry name" value="GNAT"/>
    <property type="match status" value="1"/>
</dbReference>
<evidence type="ECO:0000256" key="4">
    <source>
        <dbReference type="ARBA" id="ARBA00023315"/>
    </source>
</evidence>
<organism evidence="8">
    <name type="scientific">Scylla olivacea</name>
    <name type="common">Orange mud crab</name>
    <name type="synonym">Cancer olivacea</name>
    <dbReference type="NCBI Taxonomy" id="85551"/>
    <lineage>
        <taxon>Eukaryota</taxon>
        <taxon>Metazoa</taxon>
        <taxon>Ecdysozoa</taxon>
        <taxon>Arthropoda</taxon>
        <taxon>Crustacea</taxon>
        <taxon>Multicrustacea</taxon>
        <taxon>Malacostraca</taxon>
        <taxon>Eumalacostraca</taxon>
        <taxon>Eucarida</taxon>
        <taxon>Decapoda</taxon>
        <taxon>Pleocyemata</taxon>
        <taxon>Brachyura</taxon>
        <taxon>Eubrachyura</taxon>
        <taxon>Portunoidea</taxon>
        <taxon>Portunidae</taxon>
        <taxon>Portuninae</taxon>
        <taxon>Scylla</taxon>
    </lineage>
</organism>
<keyword evidence="4 6" id="KW-0012">Acyltransferase</keyword>
<keyword evidence="3 6" id="KW-0808">Transferase</keyword>
<dbReference type="FunFam" id="3.40.630.30:FF:000043">
    <property type="entry name" value="Glucosamine 6-phosphate N-acetyltransferase"/>
    <property type="match status" value="1"/>
</dbReference>
<evidence type="ECO:0000313" key="8">
    <source>
        <dbReference type="EMBL" id="JAI63409.1"/>
    </source>
</evidence>
<accession>A0A0P4WAS0</accession>
<dbReference type="SUPFAM" id="SSF55729">
    <property type="entry name" value="Acyl-CoA N-acyltransferases (Nat)"/>
    <property type="match status" value="1"/>
</dbReference>
<dbReference type="AlphaFoldDB" id="A0A0P4WAS0"/>
<evidence type="ECO:0000256" key="6">
    <source>
        <dbReference type="RuleBase" id="RU365086"/>
    </source>
</evidence>
<dbReference type="PANTHER" id="PTHR13355">
    <property type="entry name" value="GLUCOSAMINE 6-PHOSPHATE N-ACETYLTRANSFERASE"/>
    <property type="match status" value="1"/>
</dbReference>
<evidence type="ECO:0000259" key="7">
    <source>
        <dbReference type="PROSITE" id="PS51186"/>
    </source>
</evidence>
<dbReference type="InterPro" id="IPR000182">
    <property type="entry name" value="GNAT_dom"/>
</dbReference>
<comment type="similarity">
    <text evidence="2 6">Belongs to the acetyltransferase family. GNA1 subfamily.</text>
</comment>
<dbReference type="GO" id="GO:0006048">
    <property type="term" value="P:UDP-N-acetylglucosamine biosynthetic process"/>
    <property type="evidence" value="ECO:0007669"/>
    <property type="project" value="UniProtKB-UniRule"/>
</dbReference>
<dbReference type="GO" id="GO:0004343">
    <property type="term" value="F:glucosamine 6-phosphate N-acetyltransferase activity"/>
    <property type="evidence" value="ECO:0007669"/>
    <property type="project" value="UniProtKB-UniRule"/>
</dbReference>
<name>A0A0P4WAS0_SCYOL</name>
<dbReference type="PANTHER" id="PTHR13355:SF11">
    <property type="entry name" value="GLUCOSAMINE 6-PHOSPHATE N-ACETYLTRANSFERASE"/>
    <property type="match status" value="1"/>
</dbReference>
<evidence type="ECO:0000256" key="1">
    <source>
        <dbReference type="ARBA" id="ARBA00004832"/>
    </source>
</evidence>
<dbReference type="InterPro" id="IPR016181">
    <property type="entry name" value="Acyl_CoA_acyltransferase"/>
</dbReference>
<dbReference type="InterPro" id="IPR039143">
    <property type="entry name" value="GNPNAT1-like"/>
</dbReference>
<dbReference type="EC" id="2.3.1.4" evidence="6"/>
<sequence>MGAPDVTVVCVGPETSEVPLYDPKLLAGLDWGDVTHMKGGVTSLSPGPGLRVRPLCKGDYERGFLQLLAQLTKVGDITREQFEERFETMRRCSGHYYVTVVEDMDQGKVIASATLACELKFIRGCATRGRLEDVVVSDQYRGRQLGKLIVTTINLLARHVGCYKLGLDCRDDMKKFYSSLGYTSEPGNDNTMIIRFPASCPSANGIPSDASCSNGTPATAPAAATTATSNL</sequence>
<dbReference type="Gene3D" id="3.40.630.30">
    <property type="match status" value="1"/>
</dbReference>
<protein>
    <recommendedName>
        <fullName evidence="6">Glucosamine 6-phosphate N-acetyltransferase</fullName>
        <ecNumber evidence="6">2.3.1.4</ecNumber>
    </recommendedName>
</protein>
<proteinExistence type="inferred from homology"/>
<dbReference type="EMBL" id="GDRN01073359">
    <property type="protein sequence ID" value="JAI63409.1"/>
    <property type="molecule type" value="Transcribed_RNA"/>
</dbReference>
<evidence type="ECO:0000256" key="3">
    <source>
        <dbReference type="ARBA" id="ARBA00022679"/>
    </source>
</evidence>
<comment type="catalytic activity">
    <reaction evidence="5 6">
        <text>D-glucosamine 6-phosphate + acetyl-CoA = N-acetyl-D-glucosamine 6-phosphate + CoA + H(+)</text>
        <dbReference type="Rhea" id="RHEA:10292"/>
        <dbReference type="ChEBI" id="CHEBI:15378"/>
        <dbReference type="ChEBI" id="CHEBI:57287"/>
        <dbReference type="ChEBI" id="CHEBI:57288"/>
        <dbReference type="ChEBI" id="CHEBI:57513"/>
        <dbReference type="ChEBI" id="CHEBI:58725"/>
        <dbReference type="EC" id="2.3.1.4"/>
    </reaction>
</comment>
<evidence type="ECO:0000256" key="2">
    <source>
        <dbReference type="ARBA" id="ARBA00006048"/>
    </source>
</evidence>
<dbReference type="CDD" id="cd04301">
    <property type="entry name" value="NAT_SF"/>
    <property type="match status" value="1"/>
</dbReference>
<dbReference type="UniPathway" id="UPA00113">
    <property type="reaction ID" value="UER00529"/>
</dbReference>